<sequence>MEDDMQSFVSTKSECFKGIALEADELLKGLQDSLCEHEERLSLFAQQRESHIRAVETARSISKINTDFFSTLDLHMVNLTKIMEERTQTAQDQKLCELEKKFEDCAANEEKQLLEKVASMLGNSSSRKKLLVQTAVDGRTQAKCCWSNPKTNQENTSLASIQWRNAQETLVSIENSNVTSIDSIVRIGIEANQKLREKLSSAASNVLQDVDVENMQFLSSVDCKK</sequence>
<evidence type="ECO:0000256" key="4">
    <source>
        <dbReference type="ARBA" id="ARBA00023212"/>
    </source>
</evidence>
<dbReference type="GO" id="GO:0005856">
    <property type="term" value="C:cytoskeleton"/>
    <property type="evidence" value="ECO:0007669"/>
    <property type="project" value="UniProtKB-SubCell"/>
</dbReference>
<name>A0A0K9NSL0_ZOSMR</name>
<evidence type="ECO:0000256" key="3">
    <source>
        <dbReference type="ARBA" id="ARBA00023175"/>
    </source>
</evidence>
<evidence type="ECO:0000256" key="1">
    <source>
        <dbReference type="ARBA" id="ARBA00004245"/>
    </source>
</evidence>
<comment type="subcellular location">
    <subcellularLocation>
        <location evidence="1">Cytoplasm</location>
        <location evidence="1">Cytoskeleton</location>
    </subcellularLocation>
</comment>
<comment type="caution">
    <text evidence="5">The sequence shown here is derived from an EMBL/GenBank/DDBJ whole genome shotgun (WGS) entry which is preliminary data.</text>
</comment>
<dbReference type="InterPro" id="IPR047149">
    <property type="entry name" value="KIF11-like"/>
</dbReference>
<dbReference type="EMBL" id="LFYR01001757">
    <property type="protein sequence ID" value="KMZ59583.1"/>
    <property type="molecule type" value="Genomic_DNA"/>
</dbReference>
<organism evidence="5 6">
    <name type="scientific">Zostera marina</name>
    <name type="common">Eelgrass</name>
    <dbReference type="NCBI Taxonomy" id="29655"/>
    <lineage>
        <taxon>Eukaryota</taxon>
        <taxon>Viridiplantae</taxon>
        <taxon>Streptophyta</taxon>
        <taxon>Embryophyta</taxon>
        <taxon>Tracheophyta</taxon>
        <taxon>Spermatophyta</taxon>
        <taxon>Magnoliopsida</taxon>
        <taxon>Liliopsida</taxon>
        <taxon>Zosteraceae</taxon>
        <taxon>Zostera</taxon>
    </lineage>
</organism>
<dbReference type="OrthoDB" id="1682956at2759"/>
<dbReference type="Proteomes" id="UP000036987">
    <property type="component" value="Unassembled WGS sequence"/>
</dbReference>
<dbReference type="STRING" id="29655.A0A0K9NSL0"/>
<dbReference type="PANTHER" id="PTHR47970">
    <property type="entry name" value="KINESIN-LIKE PROTEIN KIF11"/>
    <property type="match status" value="1"/>
</dbReference>
<keyword evidence="3" id="KW-0505">Motor protein</keyword>
<keyword evidence="6" id="KW-1185">Reference proteome</keyword>
<evidence type="ECO:0000313" key="6">
    <source>
        <dbReference type="Proteomes" id="UP000036987"/>
    </source>
</evidence>
<proteinExistence type="predicted"/>
<protein>
    <submittedName>
        <fullName evidence="5">Uncharacterized protein</fullName>
    </submittedName>
</protein>
<keyword evidence="2" id="KW-0963">Cytoplasm</keyword>
<gene>
    <name evidence="5" type="ORF">ZOSMA_66G00020</name>
</gene>
<dbReference type="AlphaFoldDB" id="A0A0K9NSL0"/>
<keyword evidence="4" id="KW-0206">Cytoskeleton</keyword>
<accession>A0A0K9NSL0</accession>
<evidence type="ECO:0000313" key="5">
    <source>
        <dbReference type="EMBL" id="KMZ59583.1"/>
    </source>
</evidence>
<reference evidence="6" key="1">
    <citation type="journal article" date="2016" name="Nature">
        <title>The genome of the seagrass Zostera marina reveals angiosperm adaptation to the sea.</title>
        <authorList>
            <person name="Olsen J.L."/>
            <person name="Rouze P."/>
            <person name="Verhelst B."/>
            <person name="Lin Y.-C."/>
            <person name="Bayer T."/>
            <person name="Collen J."/>
            <person name="Dattolo E."/>
            <person name="De Paoli E."/>
            <person name="Dittami S."/>
            <person name="Maumus F."/>
            <person name="Michel G."/>
            <person name="Kersting A."/>
            <person name="Lauritano C."/>
            <person name="Lohaus R."/>
            <person name="Toepel M."/>
            <person name="Tonon T."/>
            <person name="Vanneste K."/>
            <person name="Amirebrahimi M."/>
            <person name="Brakel J."/>
            <person name="Bostroem C."/>
            <person name="Chovatia M."/>
            <person name="Grimwood J."/>
            <person name="Jenkins J.W."/>
            <person name="Jueterbock A."/>
            <person name="Mraz A."/>
            <person name="Stam W.T."/>
            <person name="Tice H."/>
            <person name="Bornberg-Bauer E."/>
            <person name="Green P.J."/>
            <person name="Pearson G.A."/>
            <person name="Procaccini G."/>
            <person name="Duarte C.M."/>
            <person name="Schmutz J."/>
            <person name="Reusch T.B.H."/>
            <person name="Van de Peer Y."/>
        </authorList>
    </citation>
    <scope>NUCLEOTIDE SEQUENCE [LARGE SCALE GENOMIC DNA]</scope>
    <source>
        <strain evidence="6">cv. Finnish</strain>
    </source>
</reference>
<evidence type="ECO:0000256" key="2">
    <source>
        <dbReference type="ARBA" id="ARBA00022490"/>
    </source>
</evidence>
<dbReference type="OMA" id="GICENHM"/>
<dbReference type="PANTHER" id="PTHR47970:SF9">
    <property type="entry name" value="KINESIN-LIKE PROTEIN KIN-5D"/>
    <property type="match status" value="1"/>
</dbReference>